<name>A0A4P6JPG1_KTERU</name>
<dbReference type="KEGG" id="kbs:EPA93_15215"/>
<dbReference type="OrthoDB" id="165164at2"/>
<proteinExistence type="predicted"/>
<keyword evidence="2" id="KW-1185">Reference proteome</keyword>
<dbReference type="AlphaFoldDB" id="A0A4P6JPG1"/>
<evidence type="ECO:0000313" key="1">
    <source>
        <dbReference type="EMBL" id="QBD77268.1"/>
    </source>
</evidence>
<reference evidence="1 2" key="1">
    <citation type="submission" date="2019-01" db="EMBL/GenBank/DDBJ databases">
        <title>Ktedonosporobacter rubrisoli SCAWS-G2.</title>
        <authorList>
            <person name="Huang Y."/>
            <person name="Yan B."/>
        </authorList>
    </citation>
    <scope>NUCLEOTIDE SEQUENCE [LARGE SCALE GENOMIC DNA]</scope>
    <source>
        <strain evidence="1 2">SCAWS-G2</strain>
    </source>
</reference>
<dbReference type="Proteomes" id="UP000290365">
    <property type="component" value="Chromosome"/>
</dbReference>
<accession>A0A4P6JPG1</accession>
<evidence type="ECO:0000313" key="2">
    <source>
        <dbReference type="Proteomes" id="UP000290365"/>
    </source>
</evidence>
<protein>
    <submittedName>
        <fullName evidence="1">Uncharacterized protein</fullName>
    </submittedName>
</protein>
<gene>
    <name evidence="1" type="ORF">EPA93_15215</name>
</gene>
<dbReference type="RefSeq" id="WP_129888331.1">
    <property type="nucleotide sequence ID" value="NZ_CP035758.1"/>
</dbReference>
<sequence length="86" mass="10220">MTLEYDQERLSRYSVEWQPDDRHLSRVGAPRLYQHGYQSAQLELWQPGEVEWFVIIRDSSPARRRRRAARILVIQPPLLSDGTQRS</sequence>
<organism evidence="1 2">
    <name type="scientific">Ktedonosporobacter rubrisoli</name>
    <dbReference type="NCBI Taxonomy" id="2509675"/>
    <lineage>
        <taxon>Bacteria</taxon>
        <taxon>Bacillati</taxon>
        <taxon>Chloroflexota</taxon>
        <taxon>Ktedonobacteria</taxon>
        <taxon>Ktedonobacterales</taxon>
        <taxon>Ktedonosporobacteraceae</taxon>
        <taxon>Ktedonosporobacter</taxon>
    </lineage>
</organism>
<dbReference type="EMBL" id="CP035758">
    <property type="protein sequence ID" value="QBD77268.1"/>
    <property type="molecule type" value="Genomic_DNA"/>
</dbReference>